<dbReference type="SMART" id="SM00360">
    <property type="entry name" value="RRM"/>
    <property type="match status" value="1"/>
</dbReference>
<feature type="compositionally biased region" description="Basic and acidic residues" evidence="3">
    <location>
        <begin position="111"/>
        <end position="120"/>
    </location>
</feature>
<dbReference type="Pfam" id="PF00076">
    <property type="entry name" value="RRM_1"/>
    <property type="match status" value="1"/>
</dbReference>
<keyword evidence="6" id="KW-1185">Reference proteome</keyword>
<evidence type="ECO:0000256" key="2">
    <source>
        <dbReference type="PROSITE-ProRule" id="PRU00176"/>
    </source>
</evidence>
<dbReference type="InterPro" id="IPR000504">
    <property type="entry name" value="RRM_dom"/>
</dbReference>
<dbReference type="EMBL" id="JAUTDP010000003">
    <property type="protein sequence ID" value="KAK3400565.1"/>
    <property type="molecule type" value="Genomic_DNA"/>
</dbReference>
<feature type="compositionally biased region" description="Low complexity" evidence="3">
    <location>
        <begin position="175"/>
        <end position="191"/>
    </location>
</feature>
<feature type="compositionally biased region" description="Polar residues" evidence="3">
    <location>
        <begin position="336"/>
        <end position="351"/>
    </location>
</feature>
<feature type="compositionally biased region" description="Polar residues" evidence="3">
    <location>
        <begin position="378"/>
        <end position="387"/>
    </location>
</feature>
<evidence type="ECO:0000313" key="6">
    <source>
        <dbReference type="Proteomes" id="UP001281003"/>
    </source>
</evidence>
<dbReference type="AlphaFoldDB" id="A0AAE0PIH2"/>
<dbReference type="InterPro" id="IPR051186">
    <property type="entry name" value="RRM_HNRPC/RALY_subfam"/>
</dbReference>
<feature type="compositionally biased region" description="Acidic residues" evidence="3">
    <location>
        <begin position="92"/>
        <end position="108"/>
    </location>
</feature>
<feature type="compositionally biased region" description="Polar residues" evidence="3">
    <location>
        <begin position="159"/>
        <end position="174"/>
    </location>
</feature>
<feature type="domain" description="RRM" evidence="4">
    <location>
        <begin position="477"/>
        <end position="548"/>
    </location>
</feature>
<dbReference type="SUPFAM" id="SSF54928">
    <property type="entry name" value="RNA-binding domain, RBD"/>
    <property type="match status" value="1"/>
</dbReference>
<feature type="region of interest" description="Disordered" evidence="3">
    <location>
        <begin position="1"/>
        <end position="25"/>
    </location>
</feature>
<feature type="compositionally biased region" description="Low complexity" evidence="3">
    <location>
        <begin position="62"/>
        <end position="75"/>
    </location>
</feature>
<dbReference type="PROSITE" id="PS50102">
    <property type="entry name" value="RRM"/>
    <property type="match status" value="1"/>
</dbReference>
<dbReference type="GO" id="GO:0003723">
    <property type="term" value="F:RNA binding"/>
    <property type="evidence" value="ECO:0007669"/>
    <property type="project" value="UniProtKB-UniRule"/>
</dbReference>
<dbReference type="InterPro" id="IPR012677">
    <property type="entry name" value="Nucleotide-bd_a/b_plait_sf"/>
</dbReference>
<comment type="caution">
    <text evidence="5">The sequence shown here is derived from an EMBL/GenBank/DDBJ whole genome shotgun (WGS) entry which is preliminary data.</text>
</comment>
<evidence type="ECO:0000259" key="4">
    <source>
        <dbReference type="PROSITE" id="PS50102"/>
    </source>
</evidence>
<feature type="compositionally biased region" description="Basic and acidic residues" evidence="3">
    <location>
        <begin position="645"/>
        <end position="654"/>
    </location>
</feature>
<feature type="compositionally biased region" description="Polar residues" evidence="3">
    <location>
        <begin position="275"/>
        <end position="288"/>
    </location>
</feature>
<feature type="compositionally biased region" description="Pro residues" evidence="3">
    <location>
        <begin position="811"/>
        <end position="820"/>
    </location>
</feature>
<feature type="compositionally biased region" description="Acidic residues" evidence="3">
    <location>
        <begin position="121"/>
        <end position="130"/>
    </location>
</feature>
<evidence type="ECO:0000256" key="3">
    <source>
        <dbReference type="SAM" id="MobiDB-lite"/>
    </source>
</evidence>
<feature type="compositionally biased region" description="Low complexity" evidence="3">
    <location>
        <begin position="213"/>
        <end position="230"/>
    </location>
</feature>
<gene>
    <name evidence="5" type="ORF">B0T20DRAFT_148597</name>
</gene>
<protein>
    <recommendedName>
        <fullName evidence="4">RRM domain-containing protein</fullName>
    </recommendedName>
</protein>
<feature type="region of interest" description="Disordered" evidence="3">
    <location>
        <begin position="851"/>
        <end position="874"/>
    </location>
</feature>
<feature type="region of interest" description="Disordered" evidence="3">
    <location>
        <begin position="50"/>
        <end position="397"/>
    </location>
</feature>
<feature type="compositionally biased region" description="Acidic residues" evidence="3">
    <location>
        <begin position="143"/>
        <end position="153"/>
    </location>
</feature>
<reference evidence="5" key="2">
    <citation type="submission" date="2023-07" db="EMBL/GenBank/DDBJ databases">
        <authorList>
            <consortium name="Lawrence Berkeley National Laboratory"/>
            <person name="Haridas S."/>
            <person name="Hensen N."/>
            <person name="Bonometti L."/>
            <person name="Westerberg I."/>
            <person name="Brannstrom I.O."/>
            <person name="Guillou S."/>
            <person name="Cros-Aarteil S."/>
            <person name="Calhoun S."/>
            <person name="Kuo A."/>
            <person name="Mondo S."/>
            <person name="Pangilinan J."/>
            <person name="Riley R."/>
            <person name="LaButti K."/>
            <person name="Andreopoulos B."/>
            <person name="Lipzen A."/>
            <person name="Chen C."/>
            <person name="Yanf M."/>
            <person name="Daum C."/>
            <person name="Ng V."/>
            <person name="Clum A."/>
            <person name="Steindorff A."/>
            <person name="Ohm R."/>
            <person name="Martin F."/>
            <person name="Silar P."/>
            <person name="Natvig D."/>
            <person name="Lalanne C."/>
            <person name="Gautier V."/>
            <person name="Ament-velasquez S.L."/>
            <person name="Kruys A."/>
            <person name="Hutchinson M.I."/>
            <person name="Powell A.J."/>
            <person name="Barry K."/>
            <person name="Miller A.N."/>
            <person name="Grigoriev I.V."/>
            <person name="Debuchy R."/>
            <person name="Gladieux P."/>
            <person name="Thoren M.H."/>
            <person name="Johannesson H."/>
        </authorList>
    </citation>
    <scope>NUCLEOTIDE SEQUENCE</scope>
    <source>
        <strain evidence="5">FGSC 1904</strain>
    </source>
</reference>
<sequence length="935" mass="100941">MPGQTPEVVASADLSPLSPKPIALASTSPTLVPRLQDHAAAIDAVVEELTNQLTNPAPPSQPSYTSYTSPTMPEPVQESSDVADTIVVAGEYSEDDDDSLDAYDEDGQEQGQEKEQKQDDEQGNEPETGSDDYAHTFDSPTDQGDEGEADESQPDVSKASETMMNDSSTPDPSKTQPSTAPTSDPSSSPQAKATGQPQPHPEADKPTAQTNESLQSLDASSDSAPAVPQPHLQSSNPDPVPDAAPNGSSASTAEVPPALGSGEIQMPDAPPADVQPSTSKDSAPTSISPVPAHEDDDNAVDIQKLVDDITARAAAPPATASATPVAAASSKPPATQTSQNGSSTLNVSHSASLPPKPQGGLPTIPPQAHHFHPRSHNSVHAQGSSPSVGPGTPRTAYMATGNEAISSLPAIPPNSFNAAQNQPYASAHNSRHMPGPGNSQISNLFAPASDQDYEKFLADERQYTLEARWEQRFPEGSRIFIGNLSCERVSKREVFDVFSKFGRLAQISLKNAYGFVQYHTIEEGLACIRGCRDLELGGRAINLEISRKQDRTRKEHPDPHRERERERSPDRRVPRDSRVRDHRYEGRDAGWRRDDYRSGPGRSPSPRRGSRDGRYARDSRDRDFGPGYDSRRSRSPLPTRYYDNGYRRRDESPHRRAPSSEELDMPFRYGADVPDVQLVLLGDVYKDYVSWVQSVFHAHGLRTNVMYVNPRFSREPLVQRQMVEGVLAVSFFEPSSAGKQQIDIRVFTRTPTSINFDDYKVTPHQAAALVFDKKRTQHPQAQAPAAYPPVHNYGQVPPPVSYPYQQQPPHYASPPAPVPQIQPAAPAPDISGMVGQLNNESLSALLASLTQSQAAAQQPPHPAMPYGAAPAPATPQAPQIDISALLGNLRNAANPGVPAYGEAPTYGVGAAPQLPAGYDAQHAQKLLDQLRRIAP</sequence>
<dbReference type="PANTHER" id="PTHR13968">
    <property type="entry name" value="HETEROGENEOUS NUCLEAR RIBONUCLEOPROTEIN"/>
    <property type="match status" value="1"/>
</dbReference>
<feature type="compositionally biased region" description="Low complexity" evidence="3">
    <location>
        <begin position="598"/>
        <end position="607"/>
    </location>
</feature>
<feature type="region of interest" description="Disordered" evidence="3">
    <location>
        <begin position="547"/>
        <end position="663"/>
    </location>
</feature>
<proteinExistence type="predicted"/>
<feature type="compositionally biased region" description="Basic and acidic residues" evidence="3">
    <location>
        <begin position="547"/>
        <end position="597"/>
    </location>
</feature>
<reference evidence="5" key="1">
    <citation type="journal article" date="2023" name="Mol. Phylogenet. Evol.">
        <title>Genome-scale phylogeny and comparative genomics of the fungal order Sordariales.</title>
        <authorList>
            <person name="Hensen N."/>
            <person name="Bonometti L."/>
            <person name="Westerberg I."/>
            <person name="Brannstrom I.O."/>
            <person name="Guillou S."/>
            <person name="Cros-Aarteil S."/>
            <person name="Calhoun S."/>
            <person name="Haridas S."/>
            <person name="Kuo A."/>
            <person name="Mondo S."/>
            <person name="Pangilinan J."/>
            <person name="Riley R."/>
            <person name="LaButti K."/>
            <person name="Andreopoulos B."/>
            <person name="Lipzen A."/>
            <person name="Chen C."/>
            <person name="Yan M."/>
            <person name="Daum C."/>
            <person name="Ng V."/>
            <person name="Clum A."/>
            <person name="Steindorff A."/>
            <person name="Ohm R.A."/>
            <person name="Martin F."/>
            <person name="Silar P."/>
            <person name="Natvig D.O."/>
            <person name="Lalanne C."/>
            <person name="Gautier V."/>
            <person name="Ament-Velasquez S.L."/>
            <person name="Kruys A."/>
            <person name="Hutchinson M.I."/>
            <person name="Powell A.J."/>
            <person name="Barry K."/>
            <person name="Miller A.N."/>
            <person name="Grigoriev I.V."/>
            <person name="Debuchy R."/>
            <person name="Gladieux P."/>
            <person name="Hiltunen Thoren M."/>
            <person name="Johannesson H."/>
        </authorList>
    </citation>
    <scope>NUCLEOTIDE SEQUENCE</scope>
    <source>
        <strain evidence="5">FGSC 1904</strain>
    </source>
</reference>
<dbReference type="Gene3D" id="3.30.70.330">
    <property type="match status" value="1"/>
</dbReference>
<evidence type="ECO:0000313" key="5">
    <source>
        <dbReference type="EMBL" id="KAK3400565.1"/>
    </source>
</evidence>
<evidence type="ECO:0000256" key="1">
    <source>
        <dbReference type="ARBA" id="ARBA00022884"/>
    </source>
</evidence>
<name>A0AAE0PIH2_SORBR</name>
<dbReference type="InterPro" id="IPR035979">
    <property type="entry name" value="RBD_domain_sf"/>
</dbReference>
<dbReference type="Proteomes" id="UP001281003">
    <property type="component" value="Unassembled WGS sequence"/>
</dbReference>
<feature type="compositionally biased region" description="Basic and acidic residues" evidence="3">
    <location>
        <begin position="609"/>
        <end position="632"/>
    </location>
</feature>
<feature type="region of interest" description="Disordered" evidence="3">
    <location>
        <begin position="802"/>
        <end position="827"/>
    </location>
</feature>
<keyword evidence="1 2" id="KW-0694">RNA-binding</keyword>
<dbReference type="PANTHER" id="PTHR13968:SF26">
    <property type="entry name" value="RRM DOMAIN-CONTAINING PROTEIN"/>
    <property type="match status" value="1"/>
</dbReference>
<organism evidence="5 6">
    <name type="scientific">Sordaria brevicollis</name>
    <dbReference type="NCBI Taxonomy" id="83679"/>
    <lineage>
        <taxon>Eukaryota</taxon>
        <taxon>Fungi</taxon>
        <taxon>Dikarya</taxon>
        <taxon>Ascomycota</taxon>
        <taxon>Pezizomycotina</taxon>
        <taxon>Sordariomycetes</taxon>
        <taxon>Sordariomycetidae</taxon>
        <taxon>Sordariales</taxon>
        <taxon>Sordariaceae</taxon>
        <taxon>Sordaria</taxon>
    </lineage>
</organism>
<feature type="compositionally biased region" description="Low complexity" evidence="3">
    <location>
        <begin position="311"/>
        <end position="335"/>
    </location>
</feature>
<accession>A0AAE0PIH2</accession>